<dbReference type="InterPro" id="IPR036045">
    <property type="entry name" value="Sec1-like_sf"/>
</dbReference>
<dbReference type="Pfam" id="PF00995">
    <property type="entry name" value="Sec1"/>
    <property type="match status" value="1"/>
</dbReference>
<dbReference type="GO" id="GO:0016192">
    <property type="term" value="P:vesicle-mediated transport"/>
    <property type="evidence" value="ECO:0007669"/>
    <property type="project" value="InterPro"/>
</dbReference>
<sequence>LHTKHQKTQPAVEKYRQRQTKGNTMILSSVIRSMKKEGEWKVLIMDHPSMRIRSSCCTMSDIVDKGITLLEDNNKHRETIPSLQAIYLLSPVEKSVQNQISCFKASVGLDEITRRWMYNWSQDCNQRVVITVQGKTWRSYLVGSFRDQPWVWD</sequence>
<dbReference type="InterPro" id="IPR001619">
    <property type="entry name" value="Sec1-like"/>
</dbReference>
<dbReference type="GO" id="GO:0015031">
    <property type="term" value="P:protein transport"/>
    <property type="evidence" value="ECO:0007669"/>
    <property type="project" value="UniProtKB-KW"/>
</dbReference>
<dbReference type="SUPFAM" id="SSF56815">
    <property type="entry name" value="Sec1/munc18-like (SM) proteins"/>
    <property type="match status" value="1"/>
</dbReference>
<evidence type="ECO:0000313" key="3">
    <source>
        <dbReference type="Ensembl" id="ENSCABP00000022274.1"/>
    </source>
</evidence>
<evidence type="ECO:0000256" key="1">
    <source>
        <dbReference type="ARBA" id="ARBA00009884"/>
    </source>
</evidence>
<proteinExistence type="inferred from homology"/>
<organism evidence="3 4">
    <name type="scientific">Chelonoidis abingdonii</name>
    <name type="common">Abingdon island giant tortoise</name>
    <name type="synonym">Testudo abingdonii</name>
    <dbReference type="NCBI Taxonomy" id="106734"/>
    <lineage>
        <taxon>Eukaryota</taxon>
        <taxon>Metazoa</taxon>
        <taxon>Chordata</taxon>
        <taxon>Craniata</taxon>
        <taxon>Vertebrata</taxon>
        <taxon>Euteleostomi</taxon>
        <taxon>Archelosauria</taxon>
        <taxon>Testudinata</taxon>
        <taxon>Testudines</taxon>
        <taxon>Cryptodira</taxon>
        <taxon>Durocryptodira</taxon>
        <taxon>Testudinoidea</taxon>
        <taxon>Testudinidae</taxon>
        <taxon>Chelonoidis</taxon>
    </lineage>
</organism>
<reference evidence="3" key="1">
    <citation type="submission" date="2025-08" db="UniProtKB">
        <authorList>
            <consortium name="Ensembl"/>
        </authorList>
    </citation>
    <scope>IDENTIFICATION</scope>
</reference>
<protein>
    <submittedName>
        <fullName evidence="3">Uncharacterized protein</fullName>
    </submittedName>
</protein>
<keyword evidence="2" id="KW-0813">Transport</keyword>
<dbReference type="PANTHER" id="PTHR11679">
    <property type="entry name" value="VESICLE PROTEIN SORTING-ASSOCIATED"/>
    <property type="match status" value="1"/>
</dbReference>
<accession>A0A8C0HGQ7</accession>
<comment type="similarity">
    <text evidence="1">Belongs to the STXBP/unc-18/SEC1 family.</text>
</comment>
<dbReference type="InterPro" id="IPR043154">
    <property type="entry name" value="Sec-1-like_dom1"/>
</dbReference>
<reference evidence="3" key="2">
    <citation type="submission" date="2025-09" db="UniProtKB">
        <authorList>
            <consortium name="Ensembl"/>
        </authorList>
    </citation>
    <scope>IDENTIFICATION</scope>
</reference>
<keyword evidence="4" id="KW-1185">Reference proteome</keyword>
<dbReference type="Proteomes" id="UP000694404">
    <property type="component" value="Unplaced"/>
</dbReference>
<dbReference type="Gene3D" id="3.40.50.2060">
    <property type="match status" value="1"/>
</dbReference>
<evidence type="ECO:0000313" key="4">
    <source>
        <dbReference type="Proteomes" id="UP000694404"/>
    </source>
</evidence>
<evidence type="ECO:0000256" key="2">
    <source>
        <dbReference type="ARBA" id="ARBA00022927"/>
    </source>
</evidence>
<keyword evidence="2" id="KW-0653">Protein transport</keyword>
<dbReference type="Ensembl" id="ENSCABT00000024403.1">
    <property type="protein sequence ID" value="ENSCABP00000022274.1"/>
    <property type="gene ID" value="ENSCABG00000016414.1"/>
</dbReference>
<dbReference type="AlphaFoldDB" id="A0A8C0HGQ7"/>
<name>A0A8C0HGQ7_CHEAB</name>
<dbReference type="GeneTree" id="ENSGT00940000160045"/>